<dbReference type="CDD" id="cd08168">
    <property type="entry name" value="Cytochrom_C3"/>
    <property type="match status" value="1"/>
</dbReference>
<dbReference type="Pfam" id="PF14537">
    <property type="entry name" value="Cytochrom_c3_2"/>
    <property type="match status" value="1"/>
</dbReference>
<evidence type="ECO:0000256" key="4">
    <source>
        <dbReference type="ARBA" id="ARBA00022617"/>
    </source>
</evidence>
<evidence type="ECO:0000256" key="1">
    <source>
        <dbReference type="ARBA" id="ARBA00001926"/>
    </source>
</evidence>
<dbReference type="Gene3D" id="3.90.10.10">
    <property type="entry name" value="Cytochrome C3"/>
    <property type="match status" value="3"/>
</dbReference>
<comment type="cofactor">
    <cofactor evidence="1">
        <name>heme c</name>
        <dbReference type="ChEBI" id="CHEBI:61717"/>
    </cofactor>
</comment>
<dbReference type="Gene3D" id="2.60.200.20">
    <property type="match status" value="1"/>
</dbReference>
<keyword evidence="5" id="KW-0479">Metal-binding</keyword>
<proteinExistence type="predicted"/>
<evidence type="ECO:0000256" key="8">
    <source>
        <dbReference type="ARBA" id="ARBA00023004"/>
    </source>
</evidence>
<keyword evidence="9" id="KW-0472">Membrane</keyword>
<dbReference type="SUPFAM" id="SSF48695">
    <property type="entry name" value="Multiheme cytochromes"/>
    <property type="match status" value="1"/>
</dbReference>
<keyword evidence="7" id="KW-0249">Electron transport</keyword>
<keyword evidence="6" id="KW-0732">Signal</keyword>
<dbReference type="EMBL" id="JAIGNU010000002">
    <property type="protein sequence ID" value="MBX7502289.1"/>
    <property type="molecule type" value="Genomic_DNA"/>
</dbReference>
<feature type="domain" description="Tetrahaem cytochrome" evidence="10">
    <location>
        <begin position="190"/>
        <end position="284"/>
    </location>
</feature>
<gene>
    <name evidence="11" type="ORF">K3181_12625</name>
</gene>
<evidence type="ECO:0000256" key="5">
    <source>
        <dbReference type="ARBA" id="ARBA00022723"/>
    </source>
</evidence>
<dbReference type="PANTHER" id="PTHR35038">
    <property type="entry name" value="DISSIMILATORY SULFITE REDUCTASE SIRA"/>
    <property type="match status" value="1"/>
</dbReference>
<dbReference type="InterPro" id="IPR051829">
    <property type="entry name" value="Multiheme_Cytochr_ET"/>
</dbReference>
<keyword evidence="4" id="KW-0349">Heme</keyword>
<evidence type="ECO:0000256" key="2">
    <source>
        <dbReference type="ARBA" id="ARBA00004196"/>
    </source>
</evidence>
<dbReference type="Proteomes" id="UP000782554">
    <property type="component" value="Unassembled WGS sequence"/>
</dbReference>
<keyword evidence="12" id="KW-1185">Reference proteome</keyword>
<dbReference type="InterPro" id="IPR036280">
    <property type="entry name" value="Multihaem_cyt_sf"/>
</dbReference>
<evidence type="ECO:0000256" key="7">
    <source>
        <dbReference type="ARBA" id="ARBA00022982"/>
    </source>
</evidence>
<evidence type="ECO:0000256" key="6">
    <source>
        <dbReference type="ARBA" id="ARBA00022729"/>
    </source>
</evidence>
<feature type="transmembrane region" description="Helical" evidence="9">
    <location>
        <begin position="138"/>
        <end position="157"/>
    </location>
</feature>
<keyword evidence="9" id="KW-1133">Transmembrane helix</keyword>
<evidence type="ECO:0000256" key="9">
    <source>
        <dbReference type="SAM" id="Phobius"/>
    </source>
</evidence>
<evidence type="ECO:0000313" key="11">
    <source>
        <dbReference type="EMBL" id="MBX7502289.1"/>
    </source>
</evidence>
<evidence type="ECO:0000313" key="12">
    <source>
        <dbReference type="Proteomes" id="UP000782554"/>
    </source>
</evidence>
<dbReference type="InterPro" id="IPR008984">
    <property type="entry name" value="SMAD_FHA_dom_sf"/>
</dbReference>
<organism evidence="11 12">
    <name type="scientific">Qipengyuania mesophila</name>
    <dbReference type="NCBI Taxonomy" id="2867246"/>
    <lineage>
        <taxon>Bacteria</taxon>
        <taxon>Pseudomonadati</taxon>
        <taxon>Pseudomonadota</taxon>
        <taxon>Alphaproteobacteria</taxon>
        <taxon>Sphingomonadales</taxon>
        <taxon>Erythrobacteraceae</taxon>
        <taxon>Qipengyuania</taxon>
    </lineage>
</organism>
<comment type="subcellular location">
    <subcellularLocation>
        <location evidence="2">Cell envelope</location>
    </subcellularLocation>
</comment>
<name>A0ABS7JXH3_9SPHN</name>
<keyword evidence="8" id="KW-0408">Iron</keyword>
<keyword evidence="9" id="KW-0812">Transmembrane</keyword>
<protein>
    <submittedName>
        <fullName evidence="11">Cytochrome c3 family protein</fullName>
    </submittedName>
</protein>
<dbReference type="InterPro" id="IPR012286">
    <property type="entry name" value="Tetrahaem_cytochrome"/>
</dbReference>
<evidence type="ECO:0000259" key="10">
    <source>
        <dbReference type="Pfam" id="PF14537"/>
    </source>
</evidence>
<comment type="caution">
    <text evidence="11">The sequence shown here is derived from an EMBL/GenBank/DDBJ whole genome shotgun (WGS) entry which is preliminary data.</text>
</comment>
<evidence type="ECO:0000256" key="3">
    <source>
        <dbReference type="ARBA" id="ARBA00022448"/>
    </source>
</evidence>
<reference evidence="11 12" key="1">
    <citation type="submission" date="2021-08" db="EMBL/GenBank/DDBJ databases">
        <title>Comparative Genomics Analysis of the Genus Qipengyuania Reveals Extensive Genetic Diversity and Metabolic Versatility, Including the Description of Fifteen Novel Species.</title>
        <authorList>
            <person name="Liu Y."/>
        </authorList>
    </citation>
    <scope>NUCLEOTIDE SEQUENCE [LARGE SCALE GENOMIC DNA]</scope>
    <source>
        <strain evidence="11 12">YG27</strain>
    </source>
</reference>
<dbReference type="SUPFAM" id="SSF49879">
    <property type="entry name" value="SMAD/FHA domain"/>
    <property type="match status" value="1"/>
</dbReference>
<sequence length="587" mass="63775">MSFLIRTIDHTATGREIVRDREVEGDRLAIGRATTNDVVVADLSVEQHHVVVTPTKRGLLSLEAAGNRDFIFDGHRHKAVTADPARGGALTLGLYTLTFAREADGRTLVTVTQEEREFGDRDAVRGFDLASAMPGKRAAAWIGVLLILGAFLAVPIWSGLARSDKQPGADGPDQVAWDTSWSTGKLSLAHHSLENNCEACHVEPFVSVRDETCLSCHKDIGDHAKRDRLAGARGPMGTGEALLWQVAETFGKEGPEACTTCHTEHEGAGRMEPAAQQFCSNCHDAMDTRLSDTALGNAHDFGTAHPELQAVVFAEVGSDETRRVTLDGKAREASGLRFPHAMHLSETNGVARMAGNLPGYGEALVCSDCHSPTADRNGFLPVEMESACEDCHSLVYDKVGSTFRTLRHGDVAQMRADLIAMDRAPRAPFTRGLRRPGEFKRGGRYFQDFGRPTRNYLGIAQALSEDGVCGECHIPTTVAGEASVMPVFQRDHYFLNARFDHEAHEQEDCTSCHAADTSSKATDLLMPTLATCRECHMGAEAVKAEVPSTCAMCHSYHPPDFRRRKDGPLSPKPGRIAGLLSIARGRE</sequence>
<accession>A0ABS7JXH3</accession>
<dbReference type="PANTHER" id="PTHR35038:SF6">
    <property type="entry name" value="SURFACE LOCALIZED DECAHEME CYTOCHROME C LIPOPROTEIN"/>
    <property type="match status" value="1"/>
</dbReference>
<dbReference type="RefSeq" id="WP_221603439.1">
    <property type="nucleotide sequence ID" value="NZ_JAIGNU010000002.1"/>
</dbReference>
<keyword evidence="3" id="KW-0813">Transport</keyword>